<feature type="chain" id="PRO_5021724615" evidence="3">
    <location>
        <begin position="21"/>
        <end position="621"/>
    </location>
</feature>
<evidence type="ECO:0000256" key="1">
    <source>
        <dbReference type="ARBA" id="ARBA00022729"/>
    </source>
</evidence>
<dbReference type="SUPFAM" id="SSF53474">
    <property type="entry name" value="alpha/beta-Hydrolases"/>
    <property type="match status" value="2"/>
</dbReference>
<accession>A0A545TZN4</accession>
<comment type="caution">
    <text evidence="4">The sequence shown here is derived from an EMBL/GenBank/DDBJ whole genome shotgun (WGS) entry which is preliminary data.</text>
</comment>
<dbReference type="OrthoDB" id="5291933at2"/>
<dbReference type="RefSeq" id="WP_142903692.1">
    <property type="nucleotide sequence ID" value="NZ_ML660090.1"/>
</dbReference>
<keyword evidence="2" id="KW-0378">Hydrolase</keyword>
<proteinExistence type="predicted"/>
<name>A0A545TZN4_9GAMM</name>
<feature type="signal peptide" evidence="3">
    <location>
        <begin position="1"/>
        <end position="20"/>
    </location>
</feature>
<dbReference type="PANTHER" id="PTHR43037:SF5">
    <property type="entry name" value="FERULOYL ESTERASE"/>
    <property type="match status" value="1"/>
</dbReference>
<dbReference type="InterPro" id="IPR050955">
    <property type="entry name" value="Plant_Biomass_Hydrol_Est"/>
</dbReference>
<keyword evidence="5" id="KW-1185">Reference proteome</keyword>
<dbReference type="Gene3D" id="2.60.40.10">
    <property type="entry name" value="Immunoglobulins"/>
    <property type="match status" value="2"/>
</dbReference>
<sequence>MNLRQIILTITAIFSSFTQAGNWTQESIAGMSVNLYTPTTAPALNDRRALMINLHGCAQSAADLKSGANWQASADQYGMVVAIPDAPGGGVIAGCWDYYGNQQSRNNKYNDNLIQLALTLAARPALNIDADQVYLSGLSSGATQTAVLACLAADVFAGVGINAGPAIGTSAFQIGSVATTAGAAENLCLNFAGTVQTELATQVASVIYGTADTLVATGYNDLNASIFASLYGAGADAGSDAIPGGGTETTWSDGSGTRVSLIAVAGMGHAWPAGQGSAGSSNYIDHASVNYPQVLTGFLFANNRRAQTNLPPALSSLQLQEDSGTILVTGLATDADGTVVNIYISIESTALGTEVDSFDLAVDGAGFFSGNSQALADGNYSVTVVVEDDQGATASQTATVRLGPAPPDSAPVLSELAALTEGACVTVSGKAIDPDDNLDSISASFDGGAGIAVTTTADGSFTLANCELGAGTHSVTITAIDSGGNSTTSAPIPFTLADAGISATLTAHIDAGRLDFTAYATCYLTYGSEPFTLFLGTDNRWSDNAGCIGPVQDNGGGGDPGNCTEYTASTAGHVLAGRAQLCALVSYCAKGSGDYLGLYSFFDSKTLAEAPAGYFTLGSCP</sequence>
<dbReference type="InterPro" id="IPR010126">
    <property type="entry name" value="Esterase_phb"/>
</dbReference>
<dbReference type="EMBL" id="VHSG01000007">
    <property type="protein sequence ID" value="TQV82676.1"/>
    <property type="molecule type" value="Genomic_DNA"/>
</dbReference>
<dbReference type="Pfam" id="PF10503">
    <property type="entry name" value="Esterase_PHB"/>
    <property type="match status" value="1"/>
</dbReference>
<dbReference type="PANTHER" id="PTHR43037">
    <property type="entry name" value="UNNAMED PRODUCT-RELATED"/>
    <property type="match status" value="1"/>
</dbReference>
<dbReference type="Proteomes" id="UP000319732">
    <property type="component" value="Unassembled WGS sequence"/>
</dbReference>
<dbReference type="GO" id="GO:0016787">
    <property type="term" value="F:hydrolase activity"/>
    <property type="evidence" value="ECO:0007669"/>
    <property type="project" value="UniProtKB-KW"/>
</dbReference>
<dbReference type="AlphaFoldDB" id="A0A545TZN4"/>
<dbReference type="InterPro" id="IPR013783">
    <property type="entry name" value="Ig-like_fold"/>
</dbReference>
<reference evidence="4 5" key="1">
    <citation type="submission" date="2019-06" db="EMBL/GenBank/DDBJ databases">
        <title>Whole genome sequence for Cellvibrionaceae sp. R142.</title>
        <authorList>
            <person name="Wang G."/>
        </authorList>
    </citation>
    <scope>NUCLEOTIDE SEQUENCE [LARGE SCALE GENOMIC DNA]</scope>
    <source>
        <strain evidence="4 5">R142</strain>
    </source>
</reference>
<evidence type="ECO:0000256" key="2">
    <source>
        <dbReference type="ARBA" id="ARBA00022801"/>
    </source>
</evidence>
<dbReference type="NCBIfam" id="TIGR01840">
    <property type="entry name" value="esterase_phb"/>
    <property type="match status" value="1"/>
</dbReference>
<evidence type="ECO:0000313" key="5">
    <source>
        <dbReference type="Proteomes" id="UP000319732"/>
    </source>
</evidence>
<dbReference type="Gene3D" id="3.40.50.1820">
    <property type="entry name" value="alpha/beta hydrolase"/>
    <property type="match status" value="1"/>
</dbReference>
<dbReference type="GO" id="GO:0005576">
    <property type="term" value="C:extracellular region"/>
    <property type="evidence" value="ECO:0007669"/>
    <property type="project" value="InterPro"/>
</dbReference>
<evidence type="ECO:0000256" key="3">
    <source>
        <dbReference type="SAM" id="SignalP"/>
    </source>
</evidence>
<keyword evidence="1 3" id="KW-0732">Signal</keyword>
<protein>
    <submittedName>
        <fullName evidence="4">PHB depolymerase family esterase</fullName>
    </submittedName>
</protein>
<dbReference type="InterPro" id="IPR029058">
    <property type="entry name" value="AB_hydrolase_fold"/>
</dbReference>
<evidence type="ECO:0000313" key="4">
    <source>
        <dbReference type="EMBL" id="TQV82676.1"/>
    </source>
</evidence>
<organism evidence="4 5">
    <name type="scientific">Exilibacterium tricleocarpae</name>
    <dbReference type="NCBI Taxonomy" id="2591008"/>
    <lineage>
        <taxon>Bacteria</taxon>
        <taxon>Pseudomonadati</taxon>
        <taxon>Pseudomonadota</taxon>
        <taxon>Gammaproteobacteria</taxon>
        <taxon>Cellvibrionales</taxon>
        <taxon>Cellvibrionaceae</taxon>
        <taxon>Exilibacterium</taxon>
    </lineage>
</organism>
<gene>
    <name evidence="4" type="ORF">FKG94_08085</name>
</gene>